<keyword evidence="7" id="KW-1185">Reference proteome</keyword>
<evidence type="ECO:0000256" key="3">
    <source>
        <dbReference type="ARBA" id="ARBA00022989"/>
    </source>
</evidence>
<evidence type="ECO:0000256" key="4">
    <source>
        <dbReference type="ARBA" id="ARBA00023136"/>
    </source>
</evidence>
<keyword evidence="3 5" id="KW-1133">Transmembrane helix</keyword>
<feature type="transmembrane region" description="Helical" evidence="5">
    <location>
        <begin position="112"/>
        <end position="134"/>
    </location>
</feature>
<feature type="transmembrane region" description="Helical" evidence="5">
    <location>
        <begin position="12"/>
        <end position="29"/>
    </location>
</feature>
<dbReference type="InterPro" id="IPR003339">
    <property type="entry name" value="ABC/ECF_trnsptr_transmembrane"/>
</dbReference>
<organism evidence="6 7">
    <name type="scientific">Weissella bombi</name>
    <dbReference type="NCBI Taxonomy" id="1505725"/>
    <lineage>
        <taxon>Bacteria</taxon>
        <taxon>Bacillati</taxon>
        <taxon>Bacillota</taxon>
        <taxon>Bacilli</taxon>
        <taxon>Lactobacillales</taxon>
        <taxon>Lactobacillaceae</taxon>
        <taxon>Weissella</taxon>
    </lineage>
</organism>
<reference evidence="7" key="1">
    <citation type="submission" date="2016-08" db="EMBL/GenBank/DDBJ databases">
        <authorList>
            <person name="Varghese N."/>
            <person name="Submissions Spin"/>
        </authorList>
    </citation>
    <scope>NUCLEOTIDE SEQUENCE [LARGE SCALE GENOMIC DNA]</scope>
    <source>
        <strain evidence="7">R-53094</strain>
    </source>
</reference>
<feature type="transmembrane region" description="Helical" evidence="5">
    <location>
        <begin position="41"/>
        <end position="60"/>
    </location>
</feature>
<dbReference type="Proteomes" id="UP000199268">
    <property type="component" value="Unassembled WGS sequence"/>
</dbReference>
<evidence type="ECO:0000313" key="6">
    <source>
        <dbReference type="EMBL" id="SCB83964.1"/>
    </source>
</evidence>
<dbReference type="PANTHER" id="PTHR33514:SF1">
    <property type="entry name" value="ABC TRANSPORTER PERMEASE"/>
    <property type="match status" value="1"/>
</dbReference>
<evidence type="ECO:0000256" key="2">
    <source>
        <dbReference type="ARBA" id="ARBA00022692"/>
    </source>
</evidence>
<sequence length="274" mass="31454">MNNIFGYQPGKSIIHQLSGGTKLLLFLLLTISGMLSFDVRYLILLMIIAVVGLKVAGIRWRNVSTIVKFVAVFAVMNLLLIYLFAPQYGVKLFHSQTILFGSGRYALTLEQLFYEFIVLAKYFFSLPLALIFLLTTNPSEFAAGLNKIGLSYRISYAVALTLRYIPSVQQEFVMISHAQQARGFDMSSNVPLRQRIKGAFGIMMPLVFSSLSKIDEVSRSMDLRRFGKEKKRSWYYEQKFKKQDWWFLLGIVVLVVIEMLLIKVTGSRFWYPFS</sequence>
<protein>
    <submittedName>
        <fullName evidence="6">Energy-coupling factor transport system permease protein</fullName>
    </submittedName>
</protein>
<comment type="subcellular location">
    <subcellularLocation>
        <location evidence="1">Membrane</location>
        <topology evidence="1">Multi-pass membrane protein</topology>
    </subcellularLocation>
</comment>
<feature type="transmembrane region" description="Helical" evidence="5">
    <location>
        <begin position="66"/>
        <end position="85"/>
    </location>
</feature>
<evidence type="ECO:0000256" key="1">
    <source>
        <dbReference type="ARBA" id="ARBA00004141"/>
    </source>
</evidence>
<keyword evidence="2 5" id="KW-0812">Transmembrane</keyword>
<dbReference type="EMBL" id="FMAO01000002">
    <property type="protein sequence ID" value="SCB83964.1"/>
    <property type="molecule type" value="Genomic_DNA"/>
</dbReference>
<evidence type="ECO:0000256" key="5">
    <source>
        <dbReference type="SAM" id="Phobius"/>
    </source>
</evidence>
<dbReference type="PANTHER" id="PTHR33514">
    <property type="entry name" value="PROTEIN ABCI12, CHLOROPLASTIC"/>
    <property type="match status" value="1"/>
</dbReference>
<dbReference type="STRING" id="1505725.GA0061074_102118"/>
<dbReference type="CDD" id="cd16914">
    <property type="entry name" value="EcfT"/>
    <property type="match status" value="1"/>
</dbReference>
<dbReference type="OrthoDB" id="8635523at2"/>
<accession>A0A1C3ZNG4</accession>
<keyword evidence="4 5" id="KW-0472">Membrane</keyword>
<feature type="transmembrane region" description="Helical" evidence="5">
    <location>
        <begin position="245"/>
        <end position="262"/>
    </location>
</feature>
<dbReference type="Pfam" id="PF02361">
    <property type="entry name" value="CbiQ"/>
    <property type="match status" value="1"/>
</dbReference>
<dbReference type="RefSeq" id="WP_092461616.1">
    <property type="nucleotide sequence ID" value="NZ_BJEE01000001.1"/>
</dbReference>
<evidence type="ECO:0000313" key="7">
    <source>
        <dbReference type="Proteomes" id="UP000199268"/>
    </source>
</evidence>
<proteinExistence type="predicted"/>
<gene>
    <name evidence="6" type="ORF">GA0061074_102118</name>
</gene>
<dbReference type="AlphaFoldDB" id="A0A1C3ZNG4"/>
<name>A0A1C3ZNG4_9LACO</name>
<dbReference type="GO" id="GO:0005886">
    <property type="term" value="C:plasma membrane"/>
    <property type="evidence" value="ECO:0007669"/>
    <property type="project" value="TreeGrafter"/>
</dbReference>